<reference evidence="2 3" key="1">
    <citation type="submission" date="2023-07" db="EMBL/GenBank/DDBJ databases">
        <title>Comparative genomics of wheat-associated soil bacteria to identify genetic determinants of phenazine resistance.</title>
        <authorList>
            <person name="Mouncey N."/>
        </authorList>
    </citation>
    <scope>NUCLEOTIDE SEQUENCE [LARGE SCALE GENOMIC DNA]</scope>
    <source>
        <strain evidence="2 3">W4I11</strain>
    </source>
</reference>
<feature type="transmembrane region" description="Helical" evidence="1">
    <location>
        <begin position="46"/>
        <end position="70"/>
    </location>
</feature>
<feature type="transmembrane region" description="Helical" evidence="1">
    <location>
        <begin position="82"/>
        <end position="101"/>
    </location>
</feature>
<protein>
    <submittedName>
        <fullName evidence="2">Preprotein translocase subunit SecF</fullName>
    </submittedName>
</protein>
<organism evidence="2 3">
    <name type="scientific">Phyllobacterium ifriqiyense</name>
    <dbReference type="NCBI Taxonomy" id="314238"/>
    <lineage>
        <taxon>Bacteria</taxon>
        <taxon>Pseudomonadati</taxon>
        <taxon>Pseudomonadota</taxon>
        <taxon>Alphaproteobacteria</taxon>
        <taxon>Hyphomicrobiales</taxon>
        <taxon>Phyllobacteriaceae</taxon>
        <taxon>Phyllobacterium</taxon>
    </lineage>
</organism>
<keyword evidence="3" id="KW-1185">Reference proteome</keyword>
<keyword evidence="1" id="KW-0812">Transmembrane</keyword>
<evidence type="ECO:0000256" key="1">
    <source>
        <dbReference type="SAM" id="Phobius"/>
    </source>
</evidence>
<dbReference type="Proteomes" id="UP001237780">
    <property type="component" value="Unassembled WGS sequence"/>
</dbReference>
<keyword evidence="1" id="KW-0472">Membrane</keyword>
<evidence type="ECO:0000313" key="2">
    <source>
        <dbReference type="EMBL" id="MDQ0995067.1"/>
    </source>
</evidence>
<dbReference type="EMBL" id="JAUSZT010000001">
    <property type="protein sequence ID" value="MDQ0995067.1"/>
    <property type="molecule type" value="Genomic_DNA"/>
</dbReference>
<sequence length="106" mass="11109">MDQFAPFLLSMIICLTLPGVQGIFNTGTNAALLTTVQTTVATALAISSIGLALSSLAPAHASIVILLGILSAPVASQYAHKPLFRLMASCFMFLLYLRLGLPQAGF</sequence>
<keyword evidence="1" id="KW-1133">Transmembrane helix</keyword>
<evidence type="ECO:0000313" key="3">
    <source>
        <dbReference type="Proteomes" id="UP001237780"/>
    </source>
</evidence>
<gene>
    <name evidence="2" type="ORF">QFZ34_000244</name>
</gene>
<accession>A0ABU0S2X2</accession>
<proteinExistence type="predicted"/>
<comment type="caution">
    <text evidence="2">The sequence shown here is derived from an EMBL/GenBank/DDBJ whole genome shotgun (WGS) entry which is preliminary data.</text>
</comment>
<name>A0ABU0S2X2_9HYPH</name>